<evidence type="ECO:0000259" key="7">
    <source>
        <dbReference type="Pfam" id="PF14693"/>
    </source>
</evidence>
<dbReference type="GO" id="GO:0008097">
    <property type="term" value="F:5S rRNA binding"/>
    <property type="evidence" value="ECO:0007669"/>
    <property type="project" value="InterPro"/>
</dbReference>
<keyword evidence="1" id="KW-0699">rRNA-binding</keyword>
<dbReference type="InterPro" id="IPR020930">
    <property type="entry name" value="Ribosomal_uL5_bac-type"/>
</dbReference>
<evidence type="ECO:0000256" key="3">
    <source>
        <dbReference type="ARBA" id="ARBA00022980"/>
    </source>
</evidence>
<dbReference type="Gene3D" id="2.40.240.10">
    <property type="entry name" value="Ribosomal Protein L25, Chain P"/>
    <property type="match status" value="1"/>
</dbReference>
<keyword evidence="2" id="KW-0694">RNA-binding</keyword>
<dbReference type="EMBL" id="CAEZWM010000010">
    <property type="protein sequence ID" value="CAB4647061.1"/>
    <property type="molecule type" value="Genomic_DNA"/>
</dbReference>
<protein>
    <submittedName>
        <fullName evidence="9">Unannotated protein</fullName>
    </submittedName>
</protein>
<evidence type="ECO:0000256" key="2">
    <source>
        <dbReference type="ARBA" id="ARBA00022884"/>
    </source>
</evidence>
<evidence type="ECO:0000256" key="5">
    <source>
        <dbReference type="SAM" id="MobiDB-lite"/>
    </source>
</evidence>
<dbReference type="InterPro" id="IPR001021">
    <property type="entry name" value="Ribosomal_bL25_long"/>
</dbReference>
<gene>
    <name evidence="8" type="ORF">UFOPK2242_00185</name>
    <name evidence="9" type="ORF">UFOPK2996_00883</name>
    <name evidence="10" type="ORF">UFOPK3317_00508</name>
    <name evidence="11" type="ORF">UFOPK4071_00829</name>
</gene>
<dbReference type="GO" id="GO:0006412">
    <property type="term" value="P:translation"/>
    <property type="evidence" value="ECO:0007669"/>
    <property type="project" value="InterPro"/>
</dbReference>
<dbReference type="GO" id="GO:0003735">
    <property type="term" value="F:structural constituent of ribosome"/>
    <property type="evidence" value="ECO:0007669"/>
    <property type="project" value="InterPro"/>
</dbReference>
<dbReference type="EMBL" id="CAFBPF010000095">
    <property type="protein sequence ID" value="CAB5013217.1"/>
    <property type="molecule type" value="Genomic_DNA"/>
</dbReference>
<dbReference type="SUPFAM" id="SSF50715">
    <property type="entry name" value="Ribosomal protein L25-like"/>
    <property type="match status" value="1"/>
</dbReference>
<dbReference type="NCBIfam" id="TIGR00731">
    <property type="entry name" value="bL25_bact_ctc"/>
    <property type="match status" value="1"/>
</dbReference>
<evidence type="ECO:0000256" key="1">
    <source>
        <dbReference type="ARBA" id="ARBA00022730"/>
    </source>
</evidence>
<feature type="region of interest" description="Disordered" evidence="5">
    <location>
        <begin position="187"/>
        <end position="206"/>
    </location>
</feature>
<dbReference type="InterPro" id="IPR020056">
    <property type="entry name" value="Rbsml_bL25/Gln-tRNA_synth_N"/>
</dbReference>
<name>A0A6J6XQZ3_9ZZZZ</name>
<dbReference type="Pfam" id="PF14693">
    <property type="entry name" value="Ribosomal_TL5_C"/>
    <property type="match status" value="1"/>
</dbReference>
<dbReference type="InterPro" id="IPR011035">
    <property type="entry name" value="Ribosomal_bL25/Gln-tRNA_synth"/>
</dbReference>
<dbReference type="EMBL" id="CAFBLK010000067">
    <property type="protein sequence ID" value="CAB4862975.1"/>
    <property type="molecule type" value="Genomic_DNA"/>
</dbReference>
<evidence type="ECO:0000313" key="10">
    <source>
        <dbReference type="EMBL" id="CAB4862975.1"/>
    </source>
</evidence>
<dbReference type="PANTHER" id="PTHR33284:SF1">
    <property type="entry name" value="RIBOSOMAL PROTEIN L25_GLN-TRNA SYNTHETASE, ANTI-CODON-BINDING DOMAIN-CONTAINING PROTEIN"/>
    <property type="match status" value="1"/>
</dbReference>
<feature type="domain" description="Large ribosomal subunit protein bL25 L25" evidence="6">
    <location>
        <begin position="8"/>
        <end position="93"/>
    </location>
</feature>
<dbReference type="HAMAP" id="MF_01334">
    <property type="entry name" value="Ribosomal_bL25_CTC"/>
    <property type="match status" value="1"/>
</dbReference>
<dbReference type="GO" id="GO:0022625">
    <property type="term" value="C:cytosolic large ribosomal subunit"/>
    <property type="evidence" value="ECO:0007669"/>
    <property type="project" value="TreeGrafter"/>
</dbReference>
<feature type="domain" description="Large ribosomal subunit protein bL25 beta" evidence="7">
    <location>
        <begin position="102"/>
        <end position="184"/>
    </location>
</feature>
<dbReference type="CDD" id="cd00495">
    <property type="entry name" value="Ribosomal_L25_TL5_CTC"/>
    <property type="match status" value="1"/>
</dbReference>
<evidence type="ECO:0000313" key="9">
    <source>
        <dbReference type="EMBL" id="CAB4797638.1"/>
    </source>
</evidence>
<dbReference type="InterPro" id="IPR020057">
    <property type="entry name" value="Ribosomal_bL25_b-dom"/>
</dbReference>
<dbReference type="EMBL" id="CAFAAH010000110">
    <property type="protein sequence ID" value="CAB4797638.1"/>
    <property type="molecule type" value="Genomic_DNA"/>
</dbReference>
<evidence type="ECO:0000259" key="6">
    <source>
        <dbReference type="Pfam" id="PF01386"/>
    </source>
</evidence>
<organism evidence="9">
    <name type="scientific">freshwater metagenome</name>
    <dbReference type="NCBI Taxonomy" id="449393"/>
    <lineage>
        <taxon>unclassified sequences</taxon>
        <taxon>metagenomes</taxon>
        <taxon>ecological metagenomes</taxon>
    </lineage>
</organism>
<dbReference type="AlphaFoldDB" id="A0A6J6XQZ3"/>
<proteinExistence type="inferred from homology"/>
<accession>A0A6J6XQZ3</accession>
<sequence>MTDATLLATNRTSRGSGPAGRMRNAGDVPAVIYGLGADTVTISVSARELDRILHSDTGVNSLISLSVEGEEVLALARQIQRHATRGILQHVDFIRVRRDTAVSAEVPLHLVGEAPGTKQGGKLEQQLFTVTVAAKPDKIPSSIEIDISGLELGDQIHVADIPVSDGVVIALPGDALVVQVAVPRGLTDGDGGEGAEGAEGAESAEA</sequence>
<dbReference type="Gene3D" id="2.170.120.20">
    <property type="entry name" value="Ribosomal protein L25, beta domain"/>
    <property type="match status" value="1"/>
</dbReference>
<evidence type="ECO:0000256" key="4">
    <source>
        <dbReference type="ARBA" id="ARBA00023274"/>
    </source>
</evidence>
<evidence type="ECO:0000313" key="11">
    <source>
        <dbReference type="EMBL" id="CAB5013217.1"/>
    </source>
</evidence>
<dbReference type="Pfam" id="PF01386">
    <property type="entry name" value="Ribosomal_L25p"/>
    <property type="match status" value="1"/>
</dbReference>
<keyword evidence="4" id="KW-0687">Ribonucleoprotein</keyword>
<feature type="compositionally biased region" description="Gly residues" evidence="5">
    <location>
        <begin position="188"/>
        <end position="197"/>
    </location>
</feature>
<evidence type="ECO:0000313" key="8">
    <source>
        <dbReference type="EMBL" id="CAB4647061.1"/>
    </source>
</evidence>
<dbReference type="InterPro" id="IPR037121">
    <property type="entry name" value="Ribosomal_bL25_C"/>
</dbReference>
<dbReference type="PANTHER" id="PTHR33284">
    <property type="entry name" value="RIBOSOMAL PROTEIN L25/GLN-TRNA SYNTHETASE, ANTI-CODON-BINDING DOMAIN-CONTAINING PROTEIN"/>
    <property type="match status" value="1"/>
</dbReference>
<dbReference type="InterPro" id="IPR029751">
    <property type="entry name" value="Ribosomal_L25_dom"/>
</dbReference>
<keyword evidence="3" id="KW-0689">Ribosomal protein</keyword>
<feature type="region of interest" description="Disordered" evidence="5">
    <location>
        <begin position="1"/>
        <end position="22"/>
    </location>
</feature>
<reference evidence="9" key="1">
    <citation type="submission" date="2020-05" db="EMBL/GenBank/DDBJ databases">
        <authorList>
            <person name="Chiriac C."/>
            <person name="Salcher M."/>
            <person name="Ghai R."/>
            <person name="Kavagutti S V."/>
        </authorList>
    </citation>
    <scope>NUCLEOTIDE SEQUENCE</scope>
</reference>